<organism evidence="1 2">
    <name type="scientific">Branchiostoma lanceolatum</name>
    <name type="common">Common lancelet</name>
    <name type="synonym">Amphioxus lanceolatum</name>
    <dbReference type="NCBI Taxonomy" id="7740"/>
    <lineage>
        <taxon>Eukaryota</taxon>
        <taxon>Metazoa</taxon>
        <taxon>Chordata</taxon>
        <taxon>Cephalochordata</taxon>
        <taxon>Leptocardii</taxon>
        <taxon>Amphioxiformes</taxon>
        <taxon>Branchiostomatidae</taxon>
        <taxon>Branchiostoma</taxon>
    </lineage>
</organism>
<reference evidence="1" key="1">
    <citation type="submission" date="2022-01" db="EMBL/GenBank/DDBJ databases">
        <authorList>
            <person name="Braso-Vives M."/>
        </authorList>
    </citation>
    <scope>NUCLEOTIDE SEQUENCE</scope>
</reference>
<dbReference type="EMBL" id="OV696694">
    <property type="protein sequence ID" value="CAH1272932.1"/>
    <property type="molecule type" value="Genomic_DNA"/>
</dbReference>
<proteinExistence type="predicted"/>
<sequence>MGGRGCHMQGGYHIRIFSTTDNSRGKCIVGPRQKAPRQEAHPLARLERALAGREARQAGFLHTELIAQCGENQAGGCLCKHSTGPRTAIGGASRPTTAV</sequence>
<protein>
    <submittedName>
        <fullName evidence="1">Hypp5007 protein</fullName>
    </submittedName>
</protein>
<dbReference type="Proteomes" id="UP000838412">
    <property type="component" value="Chromosome 9"/>
</dbReference>
<gene>
    <name evidence="1" type="primary">Hypp5007</name>
    <name evidence="1" type="ORF">BLAG_LOCUS24436</name>
</gene>
<evidence type="ECO:0000313" key="1">
    <source>
        <dbReference type="EMBL" id="CAH1272932.1"/>
    </source>
</evidence>
<accession>A0A8K0F008</accession>
<keyword evidence="2" id="KW-1185">Reference proteome</keyword>
<name>A0A8K0F008_BRALA</name>
<dbReference type="AlphaFoldDB" id="A0A8K0F008"/>
<evidence type="ECO:0000313" key="2">
    <source>
        <dbReference type="Proteomes" id="UP000838412"/>
    </source>
</evidence>